<dbReference type="KEGG" id="tpro:Ga0080559_TMP3566"/>
<organism evidence="3 4">
    <name type="scientific">Salipiger profundus</name>
    <dbReference type="NCBI Taxonomy" id="1229727"/>
    <lineage>
        <taxon>Bacteria</taxon>
        <taxon>Pseudomonadati</taxon>
        <taxon>Pseudomonadota</taxon>
        <taxon>Alphaproteobacteria</taxon>
        <taxon>Rhodobacterales</taxon>
        <taxon>Roseobacteraceae</taxon>
        <taxon>Salipiger</taxon>
    </lineage>
</organism>
<keyword evidence="1" id="KW-1133">Transmembrane helix</keyword>
<protein>
    <recommendedName>
        <fullName evidence="2">Inositolphosphotransferase Aur1/Ipt1 domain-containing protein</fullName>
    </recommendedName>
</protein>
<dbReference type="GO" id="GO:0016020">
    <property type="term" value="C:membrane"/>
    <property type="evidence" value="ECO:0007669"/>
    <property type="project" value="UniProtKB-SubCell"/>
</dbReference>
<feature type="transmembrane region" description="Helical" evidence="1">
    <location>
        <begin position="7"/>
        <end position="26"/>
    </location>
</feature>
<dbReference type="EMBL" id="CP014796">
    <property type="protein sequence ID" value="APX24362.1"/>
    <property type="molecule type" value="Genomic_DNA"/>
</dbReference>
<evidence type="ECO:0000313" key="4">
    <source>
        <dbReference type="Proteomes" id="UP000186559"/>
    </source>
</evidence>
<feature type="transmembrane region" description="Helical" evidence="1">
    <location>
        <begin position="74"/>
        <end position="96"/>
    </location>
</feature>
<feature type="transmembrane region" description="Helical" evidence="1">
    <location>
        <begin position="299"/>
        <end position="316"/>
    </location>
</feature>
<gene>
    <name evidence="3" type="ORF">Ga0080559_TMP3566</name>
</gene>
<evidence type="ECO:0000256" key="1">
    <source>
        <dbReference type="SAM" id="Phobius"/>
    </source>
</evidence>
<reference evidence="3 4" key="1">
    <citation type="submission" date="2016-03" db="EMBL/GenBank/DDBJ databases">
        <title>Deep-sea bacteria in the southern Pacific.</title>
        <authorList>
            <person name="Tang K."/>
        </authorList>
    </citation>
    <scope>NUCLEOTIDE SEQUENCE [LARGE SCALE GENOMIC DNA]</scope>
    <source>
        <strain evidence="3 4">JLT2016</strain>
    </source>
</reference>
<proteinExistence type="predicted"/>
<sequence length="340" mass="36952">MIAFPSLAFLIFGVAYALVSLVFAIIFRDGVLGEILSSVSGGLDISLRYFWAMALVITAWAVRSGIKRGAPLRVAVGNVAAIYAATFALHFGFTLFKTTMPEIVPHYADPYLAAVDAWLHGQSDPWSVIDRLIGSARMIQLTPLYQGPWLVAAFLFPVILVASDDNPERVKRYLVLYCCSWIVIGNIIALGGMSVGPVFYDRFYGSARFEGLTRTLDEAGLAHTTMGMLQDYLWSMFAAGREGFGTGISAFASVHVSVATVIALYCGERSPLLAVPSGLFCGMVLLLSVWSGYHYAVDGYVSIATVALIWAGLRRWSRSSATGKAPARYALDERLDASRD</sequence>
<evidence type="ECO:0000313" key="3">
    <source>
        <dbReference type="EMBL" id="APX24362.1"/>
    </source>
</evidence>
<feature type="domain" description="Inositolphosphotransferase Aur1/Ipt1" evidence="2">
    <location>
        <begin position="112"/>
        <end position="310"/>
    </location>
</feature>
<evidence type="ECO:0000259" key="2">
    <source>
        <dbReference type="Pfam" id="PF14378"/>
    </source>
</evidence>
<dbReference type="InterPro" id="IPR026841">
    <property type="entry name" value="Aur1/Ipt1"/>
</dbReference>
<name>A0A1U7D8D1_9RHOB</name>
<feature type="transmembrane region" description="Helical" evidence="1">
    <location>
        <begin position="144"/>
        <end position="162"/>
    </location>
</feature>
<keyword evidence="1" id="KW-0812">Transmembrane</keyword>
<feature type="transmembrane region" description="Helical" evidence="1">
    <location>
        <begin position="244"/>
        <end position="265"/>
    </location>
</feature>
<dbReference type="Proteomes" id="UP000186559">
    <property type="component" value="Chromosome"/>
</dbReference>
<feature type="transmembrane region" description="Helical" evidence="1">
    <location>
        <begin position="272"/>
        <end position="293"/>
    </location>
</feature>
<keyword evidence="4" id="KW-1185">Reference proteome</keyword>
<feature type="transmembrane region" description="Helical" evidence="1">
    <location>
        <begin position="174"/>
        <end position="200"/>
    </location>
</feature>
<dbReference type="OrthoDB" id="9816314at2"/>
<accession>A0A1U7D8D1</accession>
<dbReference type="STRING" id="1229727.Ga0080559_TMP3566"/>
<dbReference type="AlphaFoldDB" id="A0A1U7D8D1"/>
<keyword evidence="1" id="KW-0472">Membrane</keyword>
<dbReference type="RefSeq" id="WP_076624238.1">
    <property type="nucleotide sequence ID" value="NZ_BMEW01000008.1"/>
</dbReference>
<dbReference type="Pfam" id="PF14378">
    <property type="entry name" value="PAP2_3"/>
    <property type="match status" value="1"/>
</dbReference>
<feature type="transmembrane region" description="Helical" evidence="1">
    <location>
        <begin position="46"/>
        <end position="62"/>
    </location>
</feature>